<dbReference type="Proteomes" id="UP000447434">
    <property type="component" value="Chromosome 25"/>
</dbReference>
<reference evidence="2" key="1">
    <citation type="journal article" date="2020" name="Nat. Commun.">
        <title>Genome sequence of the cluster root forming white lupin.</title>
        <authorList>
            <person name="Hufnagel B."/>
            <person name="Marques A."/>
            <person name="Soriano A."/>
            <person name="Marques L."/>
            <person name="Divol F."/>
            <person name="Doumas P."/>
            <person name="Sallet E."/>
            <person name="Mancinotti D."/>
            <person name="Carrere S."/>
            <person name="Marande W."/>
            <person name="Arribat S."/>
            <person name="Keller J."/>
            <person name="Huneau C."/>
            <person name="Blein T."/>
            <person name="Aime D."/>
            <person name="Laguerre M."/>
            <person name="Taylor J."/>
            <person name="Schubert V."/>
            <person name="Nelson M."/>
            <person name="Geu-Flores F."/>
            <person name="Crespi M."/>
            <person name="Gallardo-Guerrero K."/>
            <person name="Delaux P.-M."/>
            <person name="Salse J."/>
            <person name="Berges H."/>
            <person name="Guyot R."/>
            <person name="Gouzy J."/>
            <person name="Peret B."/>
        </authorList>
    </citation>
    <scope>NUCLEOTIDE SEQUENCE [LARGE SCALE GENOMIC DNA]</scope>
    <source>
        <strain evidence="2">cv. Amiga</strain>
    </source>
</reference>
<evidence type="ECO:0000313" key="1">
    <source>
        <dbReference type="EMBL" id="KAE9584871.1"/>
    </source>
</evidence>
<dbReference type="AlphaFoldDB" id="A0A6A4N7J0"/>
<dbReference type="OrthoDB" id="1937528at2759"/>
<keyword evidence="2" id="KW-1185">Reference proteome</keyword>
<gene>
    <name evidence="1" type="ORF">Lalb_Chr25g0283011</name>
</gene>
<accession>A0A6A4N7J0</accession>
<dbReference type="EMBL" id="WOCE01000025">
    <property type="protein sequence ID" value="KAE9584871.1"/>
    <property type="molecule type" value="Genomic_DNA"/>
</dbReference>
<evidence type="ECO:0000313" key="2">
    <source>
        <dbReference type="Proteomes" id="UP000447434"/>
    </source>
</evidence>
<sequence>MYLGILVGANQGSTSTWTNVIDAMARRLAPWSRKHISFGGRVIFMNSVLYIKLASNSCICTR</sequence>
<protein>
    <submittedName>
        <fullName evidence="1">Uncharacterized protein</fullName>
    </submittedName>
</protein>
<organism evidence="1 2">
    <name type="scientific">Lupinus albus</name>
    <name type="common">White lupine</name>
    <name type="synonym">Lupinus termis</name>
    <dbReference type="NCBI Taxonomy" id="3870"/>
    <lineage>
        <taxon>Eukaryota</taxon>
        <taxon>Viridiplantae</taxon>
        <taxon>Streptophyta</taxon>
        <taxon>Embryophyta</taxon>
        <taxon>Tracheophyta</taxon>
        <taxon>Spermatophyta</taxon>
        <taxon>Magnoliopsida</taxon>
        <taxon>eudicotyledons</taxon>
        <taxon>Gunneridae</taxon>
        <taxon>Pentapetalae</taxon>
        <taxon>rosids</taxon>
        <taxon>fabids</taxon>
        <taxon>Fabales</taxon>
        <taxon>Fabaceae</taxon>
        <taxon>Papilionoideae</taxon>
        <taxon>50 kb inversion clade</taxon>
        <taxon>genistoids sensu lato</taxon>
        <taxon>core genistoids</taxon>
        <taxon>Genisteae</taxon>
        <taxon>Lupinus</taxon>
    </lineage>
</organism>
<comment type="caution">
    <text evidence="1">The sequence shown here is derived from an EMBL/GenBank/DDBJ whole genome shotgun (WGS) entry which is preliminary data.</text>
</comment>
<proteinExistence type="predicted"/>
<name>A0A6A4N7J0_LUPAL</name>